<name>A0A9Q8QIT6_9HYPO</name>
<protein>
    <recommendedName>
        <fullName evidence="7">Tat pathway signal sequence</fullName>
    </recommendedName>
</protein>
<feature type="compositionally biased region" description="Low complexity" evidence="3">
    <location>
        <begin position="21"/>
        <end position="40"/>
    </location>
</feature>
<evidence type="ECO:0000256" key="2">
    <source>
        <dbReference type="ARBA" id="ARBA00035112"/>
    </source>
</evidence>
<keyword evidence="6" id="KW-1185">Reference proteome</keyword>
<feature type="compositionally biased region" description="Basic and acidic residues" evidence="3">
    <location>
        <begin position="1"/>
        <end position="12"/>
    </location>
</feature>
<dbReference type="Pfam" id="PF11807">
    <property type="entry name" value="UstYa"/>
    <property type="match status" value="1"/>
</dbReference>
<keyword evidence="4" id="KW-1133">Transmembrane helix</keyword>
<evidence type="ECO:0000256" key="1">
    <source>
        <dbReference type="ARBA" id="ARBA00004685"/>
    </source>
</evidence>
<dbReference type="RefSeq" id="XP_047843070.1">
    <property type="nucleotide sequence ID" value="XM_047987086.1"/>
</dbReference>
<dbReference type="PANTHER" id="PTHR33365:SF4">
    <property type="entry name" value="CYCLOCHLOROTINE BIOSYNTHESIS PROTEIN O"/>
    <property type="match status" value="1"/>
</dbReference>
<proteinExistence type="inferred from homology"/>
<evidence type="ECO:0000313" key="6">
    <source>
        <dbReference type="Proteomes" id="UP000829364"/>
    </source>
</evidence>
<dbReference type="PANTHER" id="PTHR33365">
    <property type="entry name" value="YALI0B05434P"/>
    <property type="match status" value="1"/>
</dbReference>
<keyword evidence="4" id="KW-0472">Membrane</keyword>
<keyword evidence="4" id="KW-0812">Transmembrane</keyword>
<evidence type="ECO:0000313" key="5">
    <source>
        <dbReference type="EMBL" id="UNI19589.1"/>
    </source>
</evidence>
<dbReference type="InterPro" id="IPR021765">
    <property type="entry name" value="UstYa-like"/>
</dbReference>
<evidence type="ECO:0000256" key="3">
    <source>
        <dbReference type="SAM" id="MobiDB-lite"/>
    </source>
</evidence>
<reference evidence="5" key="1">
    <citation type="submission" date="2021-11" db="EMBL/GenBank/DDBJ databases">
        <title>Purpureocillium_takamizusanense_genome.</title>
        <authorList>
            <person name="Nguyen N.-H."/>
        </authorList>
    </citation>
    <scope>NUCLEOTIDE SEQUENCE</scope>
    <source>
        <strain evidence="5">PT3</strain>
    </source>
</reference>
<dbReference type="AlphaFoldDB" id="A0A9Q8QIT6"/>
<feature type="transmembrane region" description="Helical" evidence="4">
    <location>
        <begin position="48"/>
        <end position="70"/>
    </location>
</feature>
<organism evidence="5 6">
    <name type="scientific">Purpureocillium takamizusanense</name>
    <dbReference type="NCBI Taxonomy" id="2060973"/>
    <lineage>
        <taxon>Eukaryota</taxon>
        <taxon>Fungi</taxon>
        <taxon>Dikarya</taxon>
        <taxon>Ascomycota</taxon>
        <taxon>Pezizomycotina</taxon>
        <taxon>Sordariomycetes</taxon>
        <taxon>Hypocreomycetidae</taxon>
        <taxon>Hypocreales</taxon>
        <taxon>Ophiocordycipitaceae</taxon>
        <taxon>Purpureocillium</taxon>
    </lineage>
</organism>
<dbReference type="OrthoDB" id="3687641at2759"/>
<dbReference type="KEGG" id="ptkz:JDV02_005769"/>
<sequence>MYSERSLEKDSDPTDSQDTESLLSQDKSQEQLLLSSSQPSTSRRNKRLITHLHIAAFVFYSVLTVTLYAWNVRINAKKCDCETAAVYSPARAAIKYEKQTIVHNLADNGKYRGPPRPEQDAAWEDLLRYNNLRVQKEDLDKANATSVPLNDAQGGYLATLDVFHTLHCVNKMRKSYYSDYYHDPNPLADQREHFDHCVDLLRQVVMCHGDVSLHTYEWKDDYRWPWPSMRTTHQCRSWDSLMAWSKEHYVPSLTGPILSHPTLGTSFRGDEPHS</sequence>
<evidence type="ECO:0000256" key="4">
    <source>
        <dbReference type="SAM" id="Phobius"/>
    </source>
</evidence>
<dbReference type="GO" id="GO:0043386">
    <property type="term" value="P:mycotoxin biosynthetic process"/>
    <property type="evidence" value="ECO:0007669"/>
    <property type="project" value="InterPro"/>
</dbReference>
<dbReference type="EMBL" id="CP086358">
    <property type="protein sequence ID" value="UNI19589.1"/>
    <property type="molecule type" value="Genomic_DNA"/>
</dbReference>
<comment type="similarity">
    <text evidence="2">Belongs to the ustYa family.</text>
</comment>
<feature type="region of interest" description="Disordered" evidence="3">
    <location>
        <begin position="1"/>
        <end position="40"/>
    </location>
</feature>
<evidence type="ECO:0008006" key="7">
    <source>
        <dbReference type="Google" id="ProtNLM"/>
    </source>
</evidence>
<gene>
    <name evidence="5" type="ORF">JDV02_005769</name>
</gene>
<dbReference type="Proteomes" id="UP000829364">
    <property type="component" value="Chromosome 5"/>
</dbReference>
<accession>A0A9Q8QIT6</accession>
<dbReference type="GeneID" id="72067718"/>
<comment type="pathway">
    <text evidence="1">Mycotoxin biosynthesis.</text>
</comment>